<dbReference type="SUPFAM" id="SSF52096">
    <property type="entry name" value="ClpP/crotonase"/>
    <property type="match status" value="1"/>
</dbReference>
<sequence length="263" mass="27853">MTSFDPIKRPTGHPLVSLEILEGSIALLTLCDIERRNALRIELSLDLESAVKEALATGVDALILAATPPVFCSGGDLNDLVAPRASLTDIARGAEALANAPIPTIAVVEGAVIGAGINLVLACDVILCTPDATFDPRLLDLGVHPGGGQLRALALRIGRQGAVALSLLGDHLTGVEAAEVGIAWRCAPSGDIAELAMSFARRAASRPREAMRRAKQTLDATINLDRESAVAIELAQQQWSIEQSWIPERVAVLREKLAQRRSD</sequence>
<organism evidence="2">
    <name type="scientific">freshwater metagenome</name>
    <dbReference type="NCBI Taxonomy" id="449393"/>
    <lineage>
        <taxon>unclassified sequences</taxon>
        <taxon>metagenomes</taxon>
        <taxon>ecological metagenomes</taxon>
    </lineage>
</organism>
<dbReference type="InterPro" id="IPR001753">
    <property type="entry name" value="Enoyl-CoA_hydra/iso"/>
</dbReference>
<dbReference type="PANTHER" id="PTHR11941:SF54">
    <property type="entry name" value="ENOYL-COA HYDRATASE, MITOCHONDRIAL"/>
    <property type="match status" value="1"/>
</dbReference>
<evidence type="ECO:0000313" key="3">
    <source>
        <dbReference type="EMBL" id="CAB4372532.1"/>
    </source>
</evidence>
<dbReference type="InterPro" id="IPR018376">
    <property type="entry name" value="Enoyl-CoA_hyd/isom_CS"/>
</dbReference>
<dbReference type="PANTHER" id="PTHR11941">
    <property type="entry name" value="ENOYL-COA HYDRATASE-RELATED"/>
    <property type="match status" value="1"/>
</dbReference>
<dbReference type="GO" id="GO:0003824">
    <property type="term" value="F:catalytic activity"/>
    <property type="evidence" value="ECO:0007669"/>
    <property type="project" value="InterPro"/>
</dbReference>
<dbReference type="InterPro" id="IPR029045">
    <property type="entry name" value="ClpP/crotonase-like_dom_sf"/>
</dbReference>
<evidence type="ECO:0000313" key="5">
    <source>
        <dbReference type="EMBL" id="CAB4619039.1"/>
    </source>
</evidence>
<name>A0A6J5ZUF2_9ZZZZ</name>
<dbReference type="EMBL" id="CAEZTY010000083">
    <property type="protein sequence ID" value="CAB4595848.1"/>
    <property type="molecule type" value="Genomic_DNA"/>
</dbReference>
<dbReference type="AlphaFoldDB" id="A0A6J5ZUF2"/>
<dbReference type="EMBL" id="CAEUNJ010000080">
    <property type="protein sequence ID" value="CAB4372532.1"/>
    <property type="molecule type" value="Genomic_DNA"/>
</dbReference>
<evidence type="ECO:0000313" key="7">
    <source>
        <dbReference type="EMBL" id="CAB4783056.1"/>
    </source>
</evidence>
<evidence type="ECO:0000313" key="8">
    <source>
        <dbReference type="EMBL" id="CAB4939699.1"/>
    </source>
</evidence>
<comment type="similarity">
    <text evidence="1">Belongs to the enoyl-CoA hydratase/isomerase family.</text>
</comment>
<evidence type="ECO:0000313" key="10">
    <source>
        <dbReference type="EMBL" id="CAB5077267.1"/>
    </source>
</evidence>
<gene>
    <name evidence="4" type="ORF">UFOPK1762_01614</name>
    <name evidence="5" type="ORF">UFOPK1906_00608</name>
    <name evidence="6" type="ORF">UFOPK2624_00814</name>
    <name evidence="7" type="ORF">UFOPK2969_00224</name>
    <name evidence="2" type="ORF">UFOPK3331_01423</name>
    <name evidence="8" type="ORF">UFOPK3785_00097</name>
    <name evidence="9" type="ORF">UFOPK3927_00662</name>
    <name evidence="3" type="ORF">UFOPK4201_01576</name>
    <name evidence="10" type="ORF">UFOPK4371_00982</name>
</gene>
<dbReference type="EMBL" id="CAFBRD010000049">
    <property type="protein sequence ID" value="CAB5077267.1"/>
    <property type="molecule type" value="Genomic_DNA"/>
</dbReference>
<accession>A0A6J5ZUF2</accession>
<evidence type="ECO:0000313" key="6">
    <source>
        <dbReference type="EMBL" id="CAB4705951.1"/>
    </source>
</evidence>
<dbReference type="EMBL" id="CAFAAD010000009">
    <property type="protein sequence ID" value="CAB4783056.1"/>
    <property type="molecule type" value="Genomic_DNA"/>
</dbReference>
<dbReference type="GO" id="GO:0006635">
    <property type="term" value="P:fatty acid beta-oxidation"/>
    <property type="evidence" value="ECO:0007669"/>
    <property type="project" value="TreeGrafter"/>
</dbReference>
<evidence type="ECO:0000313" key="9">
    <source>
        <dbReference type="EMBL" id="CAB4980054.1"/>
    </source>
</evidence>
<dbReference type="PROSITE" id="PS00166">
    <property type="entry name" value="ENOYL_COA_HYDRATASE"/>
    <property type="match status" value="1"/>
</dbReference>
<protein>
    <submittedName>
        <fullName evidence="2">Unannotated protein</fullName>
    </submittedName>
</protein>
<evidence type="ECO:0000313" key="2">
    <source>
        <dbReference type="EMBL" id="CAB4344829.1"/>
    </source>
</evidence>
<evidence type="ECO:0000313" key="4">
    <source>
        <dbReference type="EMBL" id="CAB4595848.1"/>
    </source>
</evidence>
<proteinExistence type="inferred from homology"/>
<dbReference type="CDD" id="cd06558">
    <property type="entry name" value="crotonase-like"/>
    <property type="match status" value="1"/>
</dbReference>
<dbReference type="EMBL" id="CAEZXY010000027">
    <property type="protein sequence ID" value="CAB4705951.1"/>
    <property type="molecule type" value="Genomic_DNA"/>
</dbReference>
<dbReference type="EMBL" id="CAESAL010000059">
    <property type="protein sequence ID" value="CAB4344829.1"/>
    <property type="molecule type" value="Genomic_DNA"/>
</dbReference>
<dbReference type="EMBL" id="CAFBNJ010000002">
    <property type="protein sequence ID" value="CAB4939699.1"/>
    <property type="molecule type" value="Genomic_DNA"/>
</dbReference>
<dbReference type="EMBL" id="CAFBOK010000060">
    <property type="protein sequence ID" value="CAB4980054.1"/>
    <property type="molecule type" value="Genomic_DNA"/>
</dbReference>
<reference evidence="2" key="1">
    <citation type="submission" date="2020-05" db="EMBL/GenBank/DDBJ databases">
        <authorList>
            <person name="Chiriac C."/>
            <person name="Salcher M."/>
            <person name="Ghai R."/>
            <person name="Kavagutti S V."/>
        </authorList>
    </citation>
    <scope>NUCLEOTIDE SEQUENCE</scope>
</reference>
<dbReference type="Gene3D" id="3.90.226.10">
    <property type="entry name" value="2-enoyl-CoA Hydratase, Chain A, domain 1"/>
    <property type="match status" value="1"/>
</dbReference>
<dbReference type="EMBL" id="CAEZVC010000026">
    <property type="protein sequence ID" value="CAB4619039.1"/>
    <property type="molecule type" value="Genomic_DNA"/>
</dbReference>
<evidence type="ECO:0000256" key="1">
    <source>
        <dbReference type="ARBA" id="ARBA00005254"/>
    </source>
</evidence>
<dbReference type="Pfam" id="PF00378">
    <property type="entry name" value="ECH_1"/>
    <property type="match status" value="1"/>
</dbReference>